<evidence type="ECO:0000256" key="1">
    <source>
        <dbReference type="ARBA" id="ARBA00005322"/>
    </source>
</evidence>
<reference evidence="11 12" key="1">
    <citation type="journal article" date="2012" name="J. Bacteriol.">
        <title>Genome Sequence of Gallaecimonas xiamenensis Type Strain 3-C-1.</title>
        <authorList>
            <person name="Lai Q."/>
            <person name="Wang L."/>
            <person name="Wang W."/>
            <person name="Shao Z."/>
        </authorList>
    </citation>
    <scope>NUCLEOTIDE SEQUENCE [LARGE SCALE GENOMIC DNA]</scope>
    <source>
        <strain evidence="11 12">3-C-1</strain>
    </source>
</reference>
<evidence type="ECO:0000313" key="12">
    <source>
        <dbReference type="Proteomes" id="UP000006755"/>
    </source>
</evidence>
<evidence type="ECO:0000256" key="8">
    <source>
        <dbReference type="ARBA" id="ARBA00030117"/>
    </source>
</evidence>
<comment type="caution">
    <text evidence="11">The sequence shown here is derived from an EMBL/GenBank/DDBJ whole genome shotgun (WGS) entry which is preliminary data.</text>
</comment>
<dbReference type="RefSeq" id="WP_008483900.1">
    <property type="nucleotide sequence ID" value="NZ_AMRI01000008.1"/>
</dbReference>
<evidence type="ECO:0000256" key="6">
    <source>
        <dbReference type="ARBA" id="ARBA00023163"/>
    </source>
</evidence>
<feature type="domain" description="Anti-sigma-28 factor FlgM C-terminal" evidence="10">
    <location>
        <begin position="46"/>
        <end position="100"/>
    </location>
</feature>
<keyword evidence="5" id="KW-0805">Transcription regulation</keyword>
<name>K2JYP6_9GAMM</name>
<evidence type="ECO:0000313" key="11">
    <source>
        <dbReference type="EMBL" id="EKE75459.1"/>
    </source>
</evidence>
<organism evidence="11 12">
    <name type="scientific">Gallaecimonas xiamenensis 3-C-1</name>
    <dbReference type="NCBI Taxonomy" id="745411"/>
    <lineage>
        <taxon>Bacteria</taxon>
        <taxon>Pseudomonadati</taxon>
        <taxon>Pseudomonadota</taxon>
        <taxon>Gammaproteobacteria</taxon>
        <taxon>Enterobacterales</taxon>
        <taxon>Gallaecimonadaceae</taxon>
        <taxon>Gallaecimonas</taxon>
    </lineage>
</organism>
<evidence type="ECO:0000256" key="9">
    <source>
        <dbReference type="SAM" id="MobiDB-lite"/>
    </source>
</evidence>
<proteinExistence type="inferred from homology"/>
<dbReference type="Proteomes" id="UP000006755">
    <property type="component" value="Unassembled WGS sequence"/>
</dbReference>
<evidence type="ECO:0000256" key="5">
    <source>
        <dbReference type="ARBA" id="ARBA00023015"/>
    </source>
</evidence>
<accession>K2JYP6</accession>
<dbReference type="Pfam" id="PF04316">
    <property type="entry name" value="FlgM"/>
    <property type="match status" value="1"/>
</dbReference>
<comment type="similarity">
    <text evidence="1">Belongs to the FlgM family.</text>
</comment>
<gene>
    <name evidence="11" type="ORF">B3C1_07274</name>
</gene>
<dbReference type="InterPro" id="IPR007412">
    <property type="entry name" value="FlgM"/>
</dbReference>
<keyword evidence="4" id="KW-1005">Bacterial flagellum biogenesis</keyword>
<dbReference type="NCBIfam" id="TIGR03824">
    <property type="entry name" value="FlgM_jcvi"/>
    <property type="match status" value="1"/>
</dbReference>
<evidence type="ECO:0000256" key="3">
    <source>
        <dbReference type="ARBA" id="ARBA00022491"/>
    </source>
</evidence>
<dbReference type="InterPro" id="IPR031316">
    <property type="entry name" value="FlgM_C"/>
</dbReference>
<evidence type="ECO:0000256" key="4">
    <source>
        <dbReference type="ARBA" id="ARBA00022795"/>
    </source>
</evidence>
<feature type="region of interest" description="Disordered" evidence="9">
    <location>
        <begin position="1"/>
        <end position="46"/>
    </location>
</feature>
<dbReference type="InterPro" id="IPR035890">
    <property type="entry name" value="Anti-sigma-28_factor_FlgM_sf"/>
</dbReference>
<dbReference type="GO" id="GO:0044781">
    <property type="term" value="P:bacterial-type flagellum organization"/>
    <property type="evidence" value="ECO:0007669"/>
    <property type="project" value="UniProtKB-KW"/>
</dbReference>
<dbReference type="AlphaFoldDB" id="K2JYP6"/>
<keyword evidence="3" id="KW-0678">Repressor</keyword>
<feature type="compositionally biased region" description="Polar residues" evidence="9">
    <location>
        <begin position="30"/>
        <end position="42"/>
    </location>
</feature>
<dbReference type="OrthoDB" id="7064195at2"/>
<evidence type="ECO:0000259" key="10">
    <source>
        <dbReference type="Pfam" id="PF04316"/>
    </source>
</evidence>
<dbReference type="STRING" id="745411.B3C1_07274"/>
<sequence>MAINKVNQGQTQDIASARLNQARQAEGQDKSQATNQPQSATKMAQDAVSITPKAAGLDKMQKSMSSEAPFDKDKVESLKKAIEAGEYKVNVDKLADKLLQFEEDLFGN</sequence>
<evidence type="ECO:0000256" key="2">
    <source>
        <dbReference type="ARBA" id="ARBA00017823"/>
    </source>
</evidence>
<keyword evidence="6" id="KW-0804">Transcription</keyword>
<dbReference type="eggNOG" id="COG2747">
    <property type="taxonomic scope" value="Bacteria"/>
</dbReference>
<protein>
    <recommendedName>
        <fullName evidence="2">Negative regulator of flagellin synthesis</fullName>
    </recommendedName>
    <alternativeName>
        <fullName evidence="8">Anti-sigma-28 factor</fullName>
    </alternativeName>
</protein>
<dbReference type="SUPFAM" id="SSF101498">
    <property type="entry name" value="Anti-sigma factor FlgM"/>
    <property type="match status" value="1"/>
</dbReference>
<keyword evidence="12" id="KW-1185">Reference proteome</keyword>
<feature type="compositionally biased region" description="Polar residues" evidence="9">
    <location>
        <begin position="1"/>
        <end position="23"/>
    </location>
</feature>
<dbReference type="EMBL" id="AMRI01000008">
    <property type="protein sequence ID" value="EKE75459.1"/>
    <property type="molecule type" value="Genomic_DNA"/>
</dbReference>
<dbReference type="GO" id="GO:0045892">
    <property type="term" value="P:negative regulation of DNA-templated transcription"/>
    <property type="evidence" value="ECO:0007669"/>
    <property type="project" value="InterPro"/>
</dbReference>
<comment type="function">
    <text evidence="7">Responsible for the coupling of flagellin expression to flagellar assembly by preventing expression of the flagellin genes when a component of the middle class of proteins is defective. It negatively regulates flagellar genes by inhibiting the activity of FliA by directly binding to FliA.</text>
</comment>
<evidence type="ECO:0000256" key="7">
    <source>
        <dbReference type="ARBA" id="ARBA00024739"/>
    </source>
</evidence>